<dbReference type="OrthoDB" id="9802264at2"/>
<dbReference type="AlphaFoldDB" id="A0A1H6D9A2"/>
<name>A0A1H6D9A2_9GAMM</name>
<dbReference type="GO" id="GO:0022857">
    <property type="term" value="F:transmembrane transporter activity"/>
    <property type="evidence" value="ECO:0007669"/>
    <property type="project" value="InterPro"/>
</dbReference>
<accession>A0A1H6D9A2</accession>
<keyword evidence="1" id="KW-0813">Transport</keyword>
<evidence type="ECO:0000256" key="1">
    <source>
        <dbReference type="ARBA" id="ARBA00022448"/>
    </source>
</evidence>
<proteinExistence type="predicted"/>
<sequence>MYLQIKQLTKTFGDYKALNEISLSIANDEFVCLLGPSGCGKTTLLRIIAGLMPFDSGELRLGDRDLTRIRASERGFGIVFQSYSLFPNMTVAENIGYGLRIRKVDQTTITAKVNELMDLIRLPDLRDRYPHQLSGGQQQRVAIARALAVDPSLLLLDEPLSALDASVRMEMRSEIREVQKRLGIPTIMVTHDQEEALSMADKIVCMNHGVIEQVGSPEELYARPGTRFVASFIGQTNLLDRHWIREHLPALIKGLPDTPQLYELSLRPEDLLLQRDTQGEAQVESITYLGNICRLALEWGGKKLIAEEHGFRGRWQQGDRASVSVKGEAGAWVRV</sequence>
<dbReference type="PANTHER" id="PTHR42781">
    <property type="entry name" value="SPERMIDINE/PUTRESCINE IMPORT ATP-BINDING PROTEIN POTA"/>
    <property type="match status" value="1"/>
</dbReference>
<dbReference type="PROSITE" id="PS00211">
    <property type="entry name" value="ABC_TRANSPORTER_1"/>
    <property type="match status" value="1"/>
</dbReference>
<dbReference type="Pfam" id="PF00005">
    <property type="entry name" value="ABC_tran"/>
    <property type="match status" value="1"/>
</dbReference>
<dbReference type="PROSITE" id="PS50893">
    <property type="entry name" value="ABC_TRANSPORTER_2"/>
    <property type="match status" value="1"/>
</dbReference>
<feature type="domain" description="ABC transporter" evidence="4">
    <location>
        <begin position="3"/>
        <end position="233"/>
    </location>
</feature>
<dbReference type="SUPFAM" id="SSF52540">
    <property type="entry name" value="P-loop containing nucleoside triphosphate hydrolases"/>
    <property type="match status" value="1"/>
</dbReference>
<dbReference type="InterPro" id="IPR013611">
    <property type="entry name" value="Transp-assoc_OB_typ2"/>
</dbReference>
<dbReference type="RefSeq" id="WP_104004957.1">
    <property type="nucleotide sequence ID" value="NZ_FNVQ01000005.1"/>
</dbReference>
<dbReference type="InterPro" id="IPR017871">
    <property type="entry name" value="ABC_transporter-like_CS"/>
</dbReference>
<dbReference type="GO" id="GO:0005524">
    <property type="term" value="F:ATP binding"/>
    <property type="evidence" value="ECO:0007669"/>
    <property type="project" value="UniProtKB-KW"/>
</dbReference>
<dbReference type="InterPro" id="IPR027417">
    <property type="entry name" value="P-loop_NTPase"/>
</dbReference>
<dbReference type="Proteomes" id="UP000236745">
    <property type="component" value="Unassembled WGS sequence"/>
</dbReference>
<dbReference type="Pfam" id="PF08402">
    <property type="entry name" value="TOBE_2"/>
    <property type="match status" value="1"/>
</dbReference>
<dbReference type="SMART" id="SM00382">
    <property type="entry name" value="AAA"/>
    <property type="match status" value="1"/>
</dbReference>
<keyword evidence="2" id="KW-0547">Nucleotide-binding</keyword>
<keyword evidence="6" id="KW-1185">Reference proteome</keyword>
<dbReference type="InterPro" id="IPR008995">
    <property type="entry name" value="Mo/tungstate-bd_C_term_dom"/>
</dbReference>
<dbReference type="EMBL" id="FNVQ01000005">
    <property type="protein sequence ID" value="SEG81066.1"/>
    <property type="molecule type" value="Genomic_DNA"/>
</dbReference>
<dbReference type="InterPro" id="IPR050093">
    <property type="entry name" value="ABC_SmlMolc_Importer"/>
</dbReference>
<dbReference type="FunFam" id="3.40.50.300:FF:000425">
    <property type="entry name" value="Probable ABC transporter, ATP-binding subunit"/>
    <property type="match status" value="1"/>
</dbReference>
<evidence type="ECO:0000313" key="5">
    <source>
        <dbReference type="EMBL" id="SEG81066.1"/>
    </source>
</evidence>
<keyword evidence="3 5" id="KW-0067">ATP-binding</keyword>
<dbReference type="PANTHER" id="PTHR42781:SF4">
    <property type="entry name" value="SPERMIDINE_PUTRESCINE IMPORT ATP-BINDING PROTEIN POTA"/>
    <property type="match status" value="1"/>
</dbReference>
<dbReference type="InterPro" id="IPR003439">
    <property type="entry name" value="ABC_transporter-like_ATP-bd"/>
</dbReference>
<evidence type="ECO:0000256" key="3">
    <source>
        <dbReference type="ARBA" id="ARBA00022840"/>
    </source>
</evidence>
<dbReference type="GO" id="GO:0043190">
    <property type="term" value="C:ATP-binding cassette (ABC) transporter complex"/>
    <property type="evidence" value="ECO:0007669"/>
    <property type="project" value="InterPro"/>
</dbReference>
<organism evidence="5 6">
    <name type="scientific">Marinobacterium lutimaris</name>
    <dbReference type="NCBI Taxonomy" id="568106"/>
    <lineage>
        <taxon>Bacteria</taxon>
        <taxon>Pseudomonadati</taxon>
        <taxon>Pseudomonadota</taxon>
        <taxon>Gammaproteobacteria</taxon>
        <taxon>Oceanospirillales</taxon>
        <taxon>Oceanospirillaceae</taxon>
        <taxon>Marinobacterium</taxon>
    </lineage>
</organism>
<evidence type="ECO:0000259" key="4">
    <source>
        <dbReference type="PROSITE" id="PS50893"/>
    </source>
</evidence>
<evidence type="ECO:0000313" key="6">
    <source>
        <dbReference type="Proteomes" id="UP000236745"/>
    </source>
</evidence>
<dbReference type="InterPro" id="IPR003593">
    <property type="entry name" value="AAA+_ATPase"/>
</dbReference>
<dbReference type="SUPFAM" id="SSF50331">
    <property type="entry name" value="MOP-like"/>
    <property type="match status" value="1"/>
</dbReference>
<dbReference type="GO" id="GO:0016887">
    <property type="term" value="F:ATP hydrolysis activity"/>
    <property type="evidence" value="ECO:0007669"/>
    <property type="project" value="InterPro"/>
</dbReference>
<dbReference type="GO" id="GO:0015697">
    <property type="term" value="P:quaternary ammonium group transport"/>
    <property type="evidence" value="ECO:0007669"/>
    <property type="project" value="UniProtKB-ARBA"/>
</dbReference>
<dbReference type="Gene3D" id="3.40.50.300">
    <property type="entry name" value="P-loop containing nucleotide triphosphate hydrolases"/>
    <property type="match status" value="1"/>
</dbReference>
<evidence type="ECO:0000256" key="2">
    <source>
        <dbReference type="ARBA" id="ARBA00022741"/>
    </source>
</evidence>
<gene>
    <name evidence="5" type="ORF">SAMN05444390_105124</name>
</gene>
<protein>
    <submittedName>
        <fullName evidence="5">Iron(III) transport system ATP-binding protein</fullName>
    </submittedName>
</protein>
<reference evidence="5 6" key="1">
    <citation type="submission" date="2016-10" db="EMBL/GenBank/DDBJ databases">
        <authorList>
            <person name="de Groot N.N."/>
        </authorList>
    </citation>
    <scope>NUCLEOTIDE SEQUENCE [LARGE SCALE GENOMIC DNA]</scope>
    <source>
        <strain evidence="5 6">DSM 22012</strain>
    </source>
</reference>